<dbReference type="Pfam" id="PF13413">
    <property type="entry name" value="HTH_25"/>
    <property type="match status" value="1"/>
</dbReference>
<feature type="compositionally biased region" description="Basic and acidic residues" evidence="1">
    <location>
        <begin position="1"/>
        <end position="17"/>
    </location>
</feature>
<dbReference type="Gene3D" id="1.10.260.40">
    <property type="entry name" value="lambda repressor-like DNA-binding domains"/>
    <property type="match status" value="1"/>
</dbReference>
<dbReference type="PANTHER" id="PTHR34475:SF1">
    <property type="entry name" value="CYTOSKELETON PROTEIN RODZ"/>
    <property type="match status" value="1"/>
</dbReference>
<feature type="region of interest" description="Disordered" evidence="1">
    <location>
        <begin position="1"/>
        <end position="54"/>
    </location>
</feature>
<dbReference type="Proteomes" id="UP000292939">
    <property type="component" value="Chromosome"/>
</dbReference>
<feature type="compositionally biased region" description="Low complexity" evidence="1">
    <location>
        <begin position="190"/>
        <end position="200"/>
    </location>
</feature>
<dbReference type="Pfam" id="PF13464">
    <property type="entry name" value="RodZ_C"/>
    <property type="match status" value="1"/>
</dbReference>
<dbReference type="KEGG" id="hgr:DW355_13340"/>
<feature type="compositionally biased region" description="Polar residues" evidence="1">
    <location>
        <begin position="42"/>
        <end position="52"/>
    </location>
</feature>
<accession>A0A4P6ULP7</accession>
<name>A0A4P6ULP7_9BURK</name>
<dbReference type="InterPro" id="IPR025194">
    <property type="entry name" value="RodZ-like_C"/>
</dbReference>
<feature type="region of interest" description="Disordered" evidence="1">
    <location>
        <begin position="244"/>
        <end position="285"/>
    </location>
</feature>
<evidence type="ECO:0000313" key="4">
    <source>
        <dbReference type="Proteomes" id="UP000292939"/>
    </source>
</evidence>
<feature type="region of interest" description="Disordered" evidence="1">
    <location>
        <begin position="190"/>
        <end position="212"/>
    </location>
</feature>
<dbReference type="InterPro" id="IPR050400">
    <property type="entry name" value="Bact_Cytoskel_RodZ"/>
</dbReference>
<organism evidence="3 4">
    <name type="scientific">Hylemonella gracilis</name>
    <dbReference type="NCBI Taxonomy" id="80880"/>
    <lineage>
        <taxon>Bacteria</taxon>
        <taxon>Pseudomonadati</taxon>
        <taxon>Pseudomonadota</taxon>
        <taxon>Betaproteobacteria</taxon>
        <taxon>Burkholderiales</taxon>
        <taxon>Comamonadaceae</taxon>
        <taxon>Hylemonella</taxon>
    </lineage>
</organism>
<protein>
    <submittedName>
        <fullName evidence="3">Helix-turn-helix domain-containing protein</fullName>
    </submittedName>
</protein>
<evidence type="ECO:0000259" key="2">
    <source>
        <dbReference type="Pfam" id="PF13464"/>
    </source>
</evidence>
<proteinExistence type="predicted"/>
<dbReference type="InterPro" id="IPR010982">
    <property type="entry name" value="Lambda_DNA-bd_dom_sf"/>
</dbReference>
<dbReference type="PANTHER" id="PTHR34475">
    <property type="match status" value="1"/>
</dbReference>
<evidence type="ECO:0000256" key="1">
    <source>
        <dbReference type="SAM" id="MobiDB-lite"/>
    </source>
</evidence>
<gene>
    <name evidence="3" type="ORF">DW355_13340</name>
</gene>
<dbReference type="OrthoDB" id="5293433at2"/>
<sequence length="426" mass="43200">MIGERSMNEENKHEKTQAEAVDGAAQNVTAADESSPGPDSAFQPSFQPSTQGDVGISAGAMLRHARETAGVDLSSLALALKISVKKLEALEANRHEELTDSVFIRALASSVCRTLKIDAAPILARLPKSNAPKLVANDETGLNAPFRTPADVAKTPFWEHLSRPVVLATLAVLLAALILILFPSSKTTTTAGPAAAPSASEGQSGDAVAESADDMPKDVAVDAGPGISSTSAAVPQASIPAAPLVTSPMTTPGTAQGGAASAFSPAAGASRPVPATPPTAAVPAALTPSATPSILARGTSPNGAAPNLATVPARAAAVAPAAQPAAAVPAPQAVANADDEEEPKFSRSGAVVFRLREPGWVQVTDASGTIRINRVLEANTPVGVVNGPFPLTVIVGRPEVTAVQVRGRPFDLTPTIVNGQAKFEVQ</sequence>
<dbReference type="GO" id="GO:0003677">
    <property type="term" value="F:DNA binding"/>
    <property type="evidence" value="ECO:0007669"/>
    <property type="project" value="InterPro"/>
</dbReference>
<feature type="compositionally biased region" description="Low complexity" evidence="1">
    <location>
        <begin position="257"/>
        <end position="285"/>
    </location>
</feature>
<dbReference type="EMBL" id="CP031395">
    <property type="protein sequence ID" value="QBK05586.1"/>
    <property type="molecule type" value="Genomic_DNA"/>
</dbReference>
<evidence type="ECO:0000313" key="3">
    <source>
        <dbReference type="EMBL" id="QBK05586.1"/>
    </source>
</evidence>
<dbReference type="AlphaFoldDB" id="A0A4P6ULP7"/>
<reference evidence="3 4" key="1">
    <citation type="submission" date="2018-07" db="EMBL/GenBank/DDBJ databases">
        <title>Exploring interactions and the metabolic potential of the ultra-small soil bacteria Hylemonella gracilis.</title>
        <authorList>
            <person name="Tyc O."/>
            <person name="Kulkarni P."/>
            <person name="Gawehns F."/>
            <person name="Hundscheid M."/>
            <person name="Zweers H."/>
            <person name="Garbeva P."/>
        </authorList>
    </citation>
    <scope>NUCLEOTIDE SEQUENCE [LARGE SCALE GENOMIC DNA]</scope>
    <source>
        <strain evidence="3 4">NS1</strain>
    </source>
</reference>
<feature type="domain" description="Cytoskeleton protein RodZ-like C-terminal" evidence="2">
    <location>
        <begin position="352"/>
        <end position="423"/>
    </location>
</feature>